<evidence type="ECO:0000313" key="2">
    <source>
        <dbReference type="EMBL" id="KAG0143314.1"/>
    </source>
</evidence>
<dbReference type="OrthoDB" id="3362250at2759"/>
<comment type="caution">
    <text evidence="2">The sequence shown here is derived from an EMBL/GenBank/DDBJ whole genome shotgun (WGS) entry which is preliminary data.</text>
</comment>
<reference evidence="2" key="1">
    <citation type="submission" date="2013-11" db="EMBL/GenBank/DDBJ databases">
        <title>Genome sequence of the fusiform rust pathogen reveals effectors for host alternation and coevolution with pine.</title>
        <authorList>
            <consortium name="DOE Joint Genome Institute"/>
            <person name="Smith K."/>
            <person name="Pendleton A."/>
            <person name="Kubisiak T."/>
            <person name="Anderson C."/>
            <person name="Salamov A."/>
            <person name="Aerts A."/>
            <person name="Riley R."/>
            <person name="Clum A."/>
            <person name="Lindquist E."/>
            <person name="Ence D."/>
            <person name="Campbell M."/>
            <person name="Kronenberg Z."/>
            <person name="Feau N."/>
            <person name="Dhillon B."/>
            <person name="Hamelin R."/>
            <person name="Burleigh J."/>
            <person name="Smith J."/>
            <person name="Yandell M."/>
            <person name="Nelson C."/>
            <person name="Grigoriev I."/>
            <person name="Davis J."/>
        </authorList>
    </citation>
    <scope>NUCLEOTIDE SEQUENCE</scope>
    <source>
        <strain evidence="2">G11</strain>
    </source>
</reference>
<evidence type="ECO:0000256" key="1">
    <source>
        <dbReference type="SAM" id="MobiDB-lite"/>
    </source>
</evidence>
<accession>A0A9P6NFS1</accession>
<organism evidence="2 3">
    <name type="scientific">Cronartium quercuum f. sp. fusiforme G11</name>
    <dbReference type="NCBI Taxonomy" id="708437"/>
    <lineage>
        <taxon>Eukaryota</taxon>
        <taxon>Fungi</taxon>
        <taxon>Dikarya</taxon>
        <taxon>Basidiomycota</taxon>
        <taxon>Pucciniomycotina</taxon>
        <taxon>Pucciniomycetes</taxon>
        <taxon>Pucciniales</taxon>
        <taxon>Coleosporiaceae</taxon>
        <taxon>Cronartium</taxon>
    </lineage>
</organism>
<sequence>MDSTGLVLWTIHKPIRGWYLIIRSPSYSNPHTHIALQPLKLCGPEHDDRFIFRLKPLHIPSDGLPSASNDEPLASPLKSPPDHLISPVDSAPMSLAGSGESLERNTSADSGDADAPEIVVPSSSSPDQSINQRLSSDDSSSSTSLPRPPQLSTDPDSPHFPSSSTSQLASTSATGAINELDFLLRPSEPEVPLGTFSRILSFFGEPSKSFCCLRPGSPTIMSFEDQTSMFNLETKGELKIWLEPVSQYQMPLAFWVTVALAYLGYRDDKEAYLAATEDIQ</sequence>
<keyword evidence="3" id="KW-1185">Reference proteome</keyword>
<feature type="compositionally biased region" description="Low complexity" evidence="1">
    <location>
        <begin position="162"/>
        <end position="171"/>
    </location>
</feature>
<feature type="compositionally biased region" description="Low complexity" evidence="1">
    <location>
        <begin position="132"/>
        <end position="153"/>
    </location>
</feature>
<proteinExistence type="predicted"/>
<dbReference type="AlphaFoldDB" id="A0A9P6NFS1"/>
<dbReference type="EMBL" id="MU167322">
    <property type="protein sequence ID" value="KAG0143314.1"/>
    <property type="molecule type" value="Genomic_DNA"/>
</dbReference>
<name>A0A9P6NFS1_9BASI</name>
<gene>
    <name evidence="2" type="ORF">CROQUDRAFT_673012</name>
</gene>
<protein>
    <submittedName>
        <fullName evidence="2">Uncharacterized protein</fullName>
    </submittedName>
</protein>
<feature type="region of interest" description="Disordered" evidence="1">
    <location>
        <begin position="62"/>
        <end position="171"/>
    </location>
</feature>
<dbReference type="Proteomes" id="UP000886653">
    <property type="component" value="Unassembled WGS sequence"/>
</dbReference>
<evidence type="ECO:0000313" key="3">
    <source>
        <dbReference type="Proteomes" id="UP000886653"/>
    </source>
</evidence>
<feature type="compositionally biased region" description="Polar residues" evidence="1">
    <location>
        <begin position="121"/>
        <end position="131"/>
    </location>
</feature>